<dbReference type="SMART" id="SM00225">
    <property type="entry name" value="BTB"/>
    <property type="match status" value="1"/>
</dbReference>
<dbReference type="CDD" id="cd18186">
    <property type="entry name" value="BTB_POZ_ZBTB_KLHL-like"/>
    <property type="match status" value="1"/>
</dbReference>
<evidence type="ECO:0000313" key="3">
    <source>
        <dbReference type="WBParaSite" id="scaffold9355_cov210.g13879"/>
    </source>
</evidence>
<name>A0A915ND48_MELJA</name>
<dbReference type="PANTHER" id="PTHR24413">
    <property type="entry name" value="SPECKLE-TYPE POZ PROTEIN"/>
    <property type="match status" value="1"/>
</dbReference>
<reference evidence="3" key="1">
    <citation type="submission" date="2022-11" db="UniProtKB">
        <authorList>
            <consortium name="WormBaseParasite"/>
        </authorList>
    </citation>
    <scope>IDENTIFICATION</scope>
</reference>
<protein>
    <submittedName>
        <fullName evidence="3">BTB domain-containing protein</fullName>
    </submittedName>
</protein>
<sequence length="316" mass="36251">MNKPCGEVNFIYYKGGSKYMTDDSNPCFVGNQISIRRFPEVGWELVIEIDKCKNIDDTVGIWLRQVGPCATNGLVNTKYKIYAIMNKYGNPPNSPTLRFPPPTSRSLPRSKTHAHMLISRSTNKLEDQQKMGYSKVSLKDIIIPKEEDADASKIIEDDKKFTDCTFKGEVIISDTTPECLRALLEYFYTGKINKNALENNVEGIFALAHKYQVETLQYECECCMANLLNAERFLKYCKIISLYGATTLEIACKDYCLVNEETFLNSKKWEKVKEEYPHLAIKCLAFINNGGMYEDYYESICPDKDLCRCTITYKKK</sequence>
<dbReference type="Pfam" id="PF00651">
    <property type="entry name" value="BTB"/>
    <property type="match status" value="1"/>
</dbReference>
<dbReference type="Gene3D" id="3.30.710.10">
    <property type="entry name" value="Potassium Channel Kv1.1, Chain A"/>
    <property type="match status" value="1"/>
</dbReference>
<proteinExistence type="predicted"/>
<organism evidence="2 3">
    <name type="scientific">Meloidogyne javanica</name>
    <name type="common">Root-knot nematode worm</name>
    <dbReference type="NCBI Taxonomy" id="6303"/>
    <lineage>
        <taxon>Eukaryota</taxon>
        <taxon>Metazoa</taxon>
        <taxon>Ecdysozoa</taxon>
        <taxon>Nematoda</taxon>
        <taxon>Chromadorea</taxon>
        <taxon>Rhabditida</taxon>
        <taxon>Tylenchina</taxon>
        <taxon>Tylenchomorpha</taxon>
        <taxon>Tylenchoidea</taxon>
        <taxon>Meloidogynidae</taxon>
        <taxon>Meloidogyninae</taxon>
        <taxon>Meloidogyne</taxon>
        <taxon>Meloidogyne incognita group</taxon>
    </lineage>
</organism>
<dbReference type="Proteomes" id="UP000887561">
    <property type="component" value="Unplaced"/>
</dbReference>
<evidence type="ECO:0000259" key="1">
    <source>
        <dbReference type="SMART" id="SM00225"/>
    </source>
</evidence>
<keyword evidence="2" id="KW-1185">Reference proteome</keyword>
<dbReference type="InterPro" id="IPR000210">
    <property type="entry name" value="BTB/POZ_dom"/>
</dbReference>
<dbReference type="InterPro" id="IPR011333">
    <property type="entry name" value="SKP1/BTB/POZ_sf"/>
</dbReference>
<feature type="domain" description="BTB" evidence="1">
    <location>
        <begin position="149"/>
        <end position="228"/>
    </location>
</feature>
<dbReference type="SUPFAM" id="SSF54695">
    <property type="entry name" value="POZ domain"/>
    <property type="match status" value="1"/>
</dbReference>
<accession>A0A915ND48</accession>
<evidence type="ECO:0000313" key="2">
    <source>
        <dbReference type="Proteomes" id="UP000887561"/>
    </source>
</evidence>
<dbReference type="WBParaSite" id="scaffold9355_cov210.g13879">
    <property type="protein sequence ID" value="scaffold9355_cov210.g13879"/>
    <property type="gene ID" value="scaffold9355_cov210.g13879"/>
</dbReference>
<dbReference type="AlphaFoldDB" id="A0A915ND48"/>